<dbReference type="GO" id="GO:0006790">
    <property type="term" value="P:sulfur compound metabolic process"/>
    <property type="evidence" value="ECO:0007669"/>
    <property type="project" value="TreeGrafter"/>
</dbReference>
<evidence type="ECO:0000256" key="2">
    <source>
        <dbReference type="SAM" id="Phobius"/>
    </source>
</evidence>
<dbReference type="AlphaFoldDB" id="A0A917TC91"/>
<dbReference type="Pfam" id="PF00174">
    <property type="entry name" value="Oxidored_molyb"/>
    <property type="match status" value="1"/>
</dbReference>
<dbReference type="GO" id="GO:0008482">
    <property type="term" value="F:sulfite oxidase activity"/>
    <property type="evidence" value="ECO:0007669"/>
    <property type="project" value="TreeGrafter"/>
</dbReference>
<dbReference type="GO" id="GO:0020037">
    <property type="term" value="F:heme binding"/>
    <property type="evidence" value="ECO:0007669"/>
    <property type="project" value="TreeGrafter"/>
</dbReference>
<dbReference type="CDD" id="cd02110">
    <property type="entry name" value="SO_family_Moco_dimer"/>
    <property type="match status" value="1"/>
</dbReference>
<feature type="transmembrane region" description="Helical" evidence="2">
    <location>
        <begin position="69"/>
        <end position="90"/>
    </location>
</feature>
<dbReference type="Proteomes" id="UP000642070">
    <property type="component" value="Unassembled WGS sequence"/>
</dbReference>
<dbReference type="PANTHER" id="PTHR19372:SF7">
    <property type="entry name" value="SULFITE OXIDASE, MITOCHONDRIAL"/>
    <property type="match status" value="1"/>
</dbReference>
<dbReference type="GO" id="GO:0043546">
    <property type="term" value="F:molybdopterin cofactor binding"/>
    <property type="evidence" value="ECO:0007669"/>
    <property type="project" value="TreeGrafter"/>
</dbReference>
<dbReference type="Gene3D" id="3.90.420.10">
    <property type="entry name" value="Oxidoreductase, molybdopterin-binding domain"/>
    <property type="match status" value="1"/>
</dbReference>
<dbReference type="SUPFAM" id="SSF56524">
    <property type="entry name" value="Oxidoreductase molybdopterin-binding domain"/>
    <property type="match status" value="1"/>
</dbReference>
<feature type="transmembrane region" description="Helical" evidence="2">
    <location>
        <begin position="12"/>
        <end position="32"/>
    </location>
</feature>
<feature type="transmembrane region" description="Helical" evidence="2">
    <location>
        <begin position="120"/>
        <end position="141"/>
    </location>
</feature>
<gene>
    <name evidence="4" type="ORF">GCM10007977_018600</name>
</gene>
<sequence length="506" mass="53832">MLGGVRSRTYGALAGITAAAAAIGVAEGLAVLTGAATAPLVAVGGVVIDAVPAQVKNFAVDVFYTYDKLALLVGTLVLLAAFAAVTGALATKRAIFGYAGIGIFAAVGIAAALTRHNAPWYAFVPTLAGAVAAAGVLHLALRQEPAESGYTYEQRRWLLRVAGGIIAGAAVIGFAGRWWATRRGVQAERDAVHVPEISESPATLPPQADAQLADLAPFVTPNKDFYLIDTALVVPQVSPRDWKLRIHGRVERELTITYDELLKRPMIERYITLACVSNEVGGGLIGNARWQGVRVKDLLDEAGPKQGADQVVSRSVDGFTAGTPTAVLLDGRDAMLAIAMNGEPLPIEHGFPVRMVVPGLYGYVSATKWLAELELTSFADFDAYWIKRGWAAQGPIKTQSRIDTPRDGGEPKAGPLVIAGVAWAQHRGVSKVEVQVDDGEWQRAELLAVPSVDTWRQWRLQWTAAPGRHRITVRATDNAGQTQTDAVAPPDPDGATGWHSIAIDVR</sequence>
<evidence type="ECO:0000313" key="4">
    <source>
        <dbReference type="EMBL" id="GGM17607.1"/>
    </source>
</evidence>
<proteinExistence type="predicted"/>
<feature type="transmembrane region" description="Helical" evidence="2">
    <location>
        <begin position="95"/>
        <end position="114"/>
    </location>
</feature>
<name>A0A917TC91_9ACTN</name>
<feature type="domain" description="Oxidoreductase molybdopterin-binding" evidence="3">
    <location>
        <begin position="233"/>
        <end position="385"/>
    </location>
</feature>
<dbReference type="SUPFAM" id="SSF81296">
    <property type="entry name" value="E set domains"/>
    <property type="match status" value="1"/>
</dbReference>
<comment type="caution">
    <text evidence="4">The sequence shown here is derived from an EMBL/GenBank/DDBJ whole genome shotgun (WGS) entry which is preliminary data.</text>
</comment>
<protein>
    <submittedName>
        <fullName evidence="4">Oxidoreductase</fullName>
    </submittedName>
</protein>
<keyword evidence="2" id="KW-0472">Membrane</keyword>
<reference evidence="4" key="2">
    <citation type="submission" date="2020-09" db="EMBL/GenBank/DDBJ databases">
        <authorList>
            <person name="Sun Q."/>
            <person name="Ohkuma M."/>
        </authorList>
    </citation>
    <scope>NUCLEOTIDE SEQUENCE</scope>
    <source>
        <strain evidence="4">JCM 19831</strain>
    </source>
</reference>
<dbReference type="EMBL" id="BMPI01000007">
    <property type="protein sequence ID" value="GGM17607.1"/>
    <property type="molecule type" value="Genomic_DNA"/>
</dbReference>
<dbReference type="RefSeq" id="WP_190249329.1">
    <property type="nucleotide sequence ID" value="NZ_BMPI01000007.1"/>
</dbReference>
<organism evidence="4 5">
    <name type="scientific">Dactylosporangium sucinum</name>
    <dbReference type="NCBI Taxonomy" id="1424081"/>
    <lineage>
        <taxon>Bacteria</taxon>
        <taxon>Bacillati</taxon>
        <taxon>Actinomycetota</taxon>
        <taxon>Actinomycetes</taxon>
        <taxon>Micromonosporales</taxon>
        <taxon>Micromonosporaceae</taxon>
        <taxon>Dactylosporangium</taxon>
    </lineage>
</organism>
<evidence type="ECO:0000256" key="1">
    <source>
        <dbReference type="SAM" id="MobiDB-lite"/>
    </source>
</evidence>
<dbReference type="InterPro" id="IPR014756">
    <property type="entry name" value="Ig_E-set"/>
</dbReference>
<accession>A0A917TC91</accession>
<keyword evidence="5" id="KW-1185">Reference proteome</keyword>
<keyword evidence="2" id="KW-1133">Transmembrane helix</keyword>
<dbReference type="InterPro" id="IPR036374">
    <property type="entry name" value="OxRdtase_Mopterin-bd_sf"/>
</dbReference>
<dbReference type="Gene3D" id="2.60.40.650">
    <property type="match status" value="1"/>
</dbReference>
<keyword evidence="2" id="KW-0812">Transmembrane</keyword>
<evidence type="ECO:0000259" key="3">
    <source>
        <dbReference type="Pfam" id="PF00174"/>
    </source>
</evidence>
<dbReference type="InterPro" id="IPR000572">
    <property type="entry name" value="OxRdtase_Mopterin-bd_dom"/>
</dbReference>
<feature type="region of interest" description="Disordered" evidence="1">
    <location>
        <begin position="478"/>
        <end position="499"/>
    </location>
</feature>
<dbReference type="PANTHER" id="PTHR19372">
    <property type="entry name" value="SULFITE REDUCTASE"/>
    <property type="match status" value="1"/>
</dbReference>
<reference evidence="4" key="1">
    <citation type="journal article" date="2014" name="Int. J. Syst. Evol. Microbiol.">
        <title>Complete genome sequence of Corynebacterium casei LMG S-19264T (=DSM 44701T), isolated from a smear-ripened cheese.</title>
        <authorList>
            <consortium name="US DOE Joint Genome Institute (JGI-PGF)"/>
            <person name="Walter F."/>
            <person name="Albersmeier A."/>
            <person name="Kalinowski J."/>
            <person name="Ruckert C."/>
        </authorList>
    </citation>
    <scope>NUCLEOTIDE SEQUENCE</scope>
    <source>
        <strain evidence="4">JCM 19831</strain>
    </source>
</reference>
<evidence type="ECO:0000313" key="5">
    <source>
        <dbReference type="Proteomes" id="UP000642070"/>
    </source>
</evidence>
<feature type="transmembrane region" description="Helical" evidence="2">
    <location>
        <begin position="157"/>
        <end position="180"/>
    </location>
</feature>